<dbReference type="InterPro" id="IPR051333">
    <property type="entry name" value="CLIP_Serine_Protease"/>
</dbReference>
<dbReference type="InterPro" id="IPR043504">
    <property type="entry name" value="Peptidase_S1_PA_chymotrypsin"/>
</dbReference>
<dbReference type="GO" id="GO:0004252">
    <property type="term" value="F:serine-type endopeptidase activity"/>
    <property type="evidence" value="ECO:0007669"/>
    <property type="project" value="InterPro"/>
</dbReference>
<dbReference type="SMART" id="SM00032">
    <property type="entry name" value="CCP"/>
    <property type="match status" value="2"/>
</dbReference>
<feature type="chain" id="PRO_5043721432" evidence="3">
    <location>
        <begin position="18"/>
        <end position="741"/>
    </location>
</feature>
<feature type="domain" description="Peptidase S1" evidence="4">
    <location>
        <begin position="480"/>
        <end position="738"/>
    </location>
</feature>
<dbReference type="Proteomes" id="UP001461498">
    <property type="component" value="Unassembled WGS sequence"/>
</dbReference>
<dbReference type="Pfam" id="PF00089">
    <property type="entry name" value="Trypsin"/>
    <property type="match status" value="2"/>
</dbReference>
<sequence length="741" mass="83024">MILLFIFFGCILGLTVGQKEIEYDLNYSGANGTDAAKYPLLTRITRNFFYPSGFCILPLNYGITSYTRFNCEQNCLIQPGTPVPTNEIVKVNCDPGYGPPSNTQHDVTYICTVGKWFLNEPECVKLCPALKQEHLNIECSYGLEPVSCYNYMRPGTVAKFRCDEFYQASYTFSNQTTCLPGGTWSERLPKCSPVCGKVNQVNKVDSTLAYSNKTTYGEYPWHVAIYTNFTNRYEYICGGSLIAEKFVLTAAHCLLNPNANYAAFTKSSLKVAVGKGKRDYYIQERYQVNSDVVNIKVPEIYFGDGTRYTGDIALLETEVSFVFNHFVLPVCLDRYGVVKFHKDTKCTIAVWDRTEDGTLRNELREVRLPITPTVQCRQMFPDFIQFLTPDKYCVIHQNGSGSELWDNGGGMTFDASGQHYLYGIVSIKKTDSTPFSAFTDVPFYMQWIYNAMKTRQVPVTIDKICENWKRNQVCMNESVILANERVALAKPRLFKYMAFIGRPGTADPSNPWIQCVGALISDRWVLTADCIRIVGETIVDRPELVILGDLDLYSTMDDARPQIKKIIDIVLHPDYNLNQQAPSSSSTKPPHLALLKLDSPIVIDEYVAPACLHTSDQIPVEKVVLTGRGFVTFNNALSVRMLVAGSSVNNISEGIPPINQGNTLADNSAQLNVFMGTLMGAPMTFTLDGGCTWTLTGIAIDPTPCDQRDITTCTVRPISAVKHVKLLDYLQWIKSVVWPDK</sequence>
<protein>
    <submittedName>
        <fullName evidence="6">Uncharacterized protein</fullName>
    </submittedName>
</protein>
<gene>
    <name evidence="6" type="ORF">O3M35_006847</name>
</gene>
<dbReference type="InterPro" id="IPR000436">
    <property type="entry name" value="Sushi_SCR_CCP_dom"/>
</dbReference>
<dbReference type="InterPro" id="IPR018114">
    <property type="entry name" value="TRYPSIN_HIS"/>
</dbReference>
<dbReference type="Gene3D" id="2.10.70.10">
    <property type="entry name" value="Complement Module, domain 1"/>
    <property type="match status" value="1"/>
</dbReference>
<evidence type="ECO:0000313" key="6">
    <source>
        <dbReference type="EMBL" id="KAK9509555.1"/>
    </source>
</evidence>
<feature type="domain" description="Sushi" evidence="5">
    <location>
        <begin position="125"/>
        <end position="193"/>
    </location>
</feature>
<feature type="domain" description="Peptidase S1" evidence="4">
    <location>
        <begin position="179"/>
        <end position="453"/>
    </location>
</feature>
<dbReference type="Gene3D" id="2.40.10.10">
    <property type="entry name" value="Trypsin-like serine proteases"/>
    <property type="match status" value="2"/>
</dbReference>
<evidence type="ECO:0000259" key="4">
    <source>
        <dbReference type="PROSITE" id="PS50240"/>
    </source>
</evidence>
<proteinExistence type="predicted"/>
<name>A0AAW1DHM4_9HEMI</name>
<dbReference type="GO" id="GO:0006508">
    <property type="term" value="P:proteolysis"/>
    <property type="evidence" value="ECO:0007669"/>
    <property type="project" value="InterPro"/>
</dbReference>
<keyword evidence="7" id="KW-1185">Reference proteome</keyword>
<dbReference type="SUPFAM" id="SSF50494">
    <property type="entry name" value="Trypsin-like serine proteases"/>
    <property type="match status" value="2"/>
</dbReference>
<evidence type="ECO:0000256" key="2">
    <source>
        <dbReference type="PROSITE-ProRule" id="PRU00302"/>
    </source>
</evidence>
<dbReference type="EMBL" id="JAPXFL010000003">
    <property type="protein sequence ID" value="KAK9509555.1"/>
    <property type="molecule type" value="Genomic_DNA"/>
</dbReference>
<keyword evidence="1" id="KW-1015">Disulfide bond</keyword>
<evidence type="ECO:0000256" key="1">
    <source>
        <dbReference type="ARBA" id="ARBA00023157"/>
    </source>
</evidence>
<evidence type="ECO:0000313" key="7">
    <source>
        <dbReference type="Proteomes" id="UP001461498"/>
    </source>
</evidence>
<dbReference type="CDD" id="cd00190">
    <property type="entry name" value="Tryp_SPc"/>
    <property type="match status" value="1"/>
</dbReference>
<dbReference type="PROSITE" id="PS50240">
    <property type="entry name" value="TRYPSIN_DOM"/>
    <property type="match status" value="2"/>
</dbReference>
<dbReference type="Pfam" id="PF00084">
    <property type="entry name" value="Sushi"/>
    <property type="match status" value="1"/>
</dbReference>
<accession>A0AAW1DHM4</accession>
<dbReference type="PROSITE" id="PS00134">
    <property type="entry name" value="TRYPSIN_HIS"/>
    <property type="match status" value="1"/>
</dbReference>
<comment type="caution">
    <text evidence="2">Lacks conserved residue(s) required for the propagation of feature annotation.</text>
</comment>
<dbReference type="PANTHER" id="PTHR24260">
    <property type="match status" value="1"/>
</dbReference>
<dbReference type="CDD" id="cd00033">
    <property type="entry name" value="CCP"/>
    <property type="match status" value="1"/>
</dbReference>
<dbReference type="PROSITE" id="PS50923">
    <property type="entry name" value="SUSHI"/>
    <property type="match status" value="1"/>
</dbReference>
<reference evidence="6 7" key="1">
    <citation type="submission" date="2022-12" db="EMBL/GenBank/DDBJ databases">
        <title>Chromosome-level genome assembly of true bugs.</title>
        <authorList>
            <person name="Ma L."/>
            <person name="Li H."/>
        </authorList>
    </citation>
    <scope>NUCLEOTIDE SEQUENCE [LARGE SCALE GENOMIC DNA]</scope>
    <source>
        <strain evidence="6">Lab_2022b</strain>
    </source>
</reference>
<dbReference type="InterPro" id="IPR009003">
    <property type="entry name" value="Peptidase_S1_PA"/>
</dbReference>
<keyword evidence="3" id="KW-0732">Signal</keyword>
<dbReference type="InterPro" id="IPR001254">
    <property type="entry name" value="Trypsin_dom"/>
</dbReference>
<dbReference type="SMART" id="SM00020">
    <property type="entry name" value="Tryp_SPc"/>
    <property type="match status" value="1"/>
</dbReference>
<evidence type="ECO:0000259" key="5">
    <source>
        <dbReference type="PROSITE" id="PS50923"/>
    </source>
</evidence>
<comment type="caution">
    <text evidence="6">The sequence shown here is derived from an EMBL/GenBank/DDBJ whole genome shotgun (WGS) entry which is preliminary data.</text>
</comment>
<organism evidence="6 7">
    <name type="scientific">Rhynocoris fuscipes</name>
    <dbReference type="NCBI Taxonomy" id="488301"/>
    <lineage>
        <taxon>Eukaryota</taxon>
        <taxon>Metazoa</taxon>
        <taxon>Ecdysozoa</taxon>
        <taxon>Arthropoda</taxon>
        <taxon>Hexapoda</taxon>
        <taxon>Insecta</taxon>
        <taxon>Pterygota</taxon>
        <taxon>Neoptera</taxon>
        <taxon>Paraneoptera</taxon>
        <taxon>Hemiptera</taxon>
        <taxon>Heteroptera</taxon>
        <taxon>Panheteroptera</taxon>
        <taxon>Cimicomorpha</taxon>
        <taxon>Reduviidae</taxon>
        <taxon>Harpactorinae</taxon>
        <taxon>Harpactorini</taxon>
        <taxon>Rhynocoris</taxon>
    </lineage>
</organism>
<feature type="signal peptide" evidence="3">
    <location>
        <begin position="1"/>
        <end position="17"/>
    </location>
</feature>
<dbReference type="PANTHER" id="PTHR24260:SF136">
    <property type="entry name" value="GH08193P-RELATED"/>
    <property type="match status" value="1"/>
</dbReference>
<keyword evidence="2" id="KW-0768">Sushi</keyword>
<dbReference type="AlphaFoldDB" id="A0AAW1DHM4"/>
<evidence type="ECO:0000256" key="3">
    <source>
        <dbReference type="SAM" id="SignalP"/>
    </source>
</evidence>